<dbReference type="SUPFAM" id="SSF56529">
    <property type="entry name" value="FAH"/>
    <property type="match status" value="1"/>
</dbReference>
<dbReference type="InterPro" id="IPR011234">
    <property type="entry name" value="Fumarylacetoacetase-like_C"/>
</dbReference>
<protein>
    <submittedName>
        <fullName evidence="3">2-hydroxyhepta-2,4-diene-1,7-dioate isomerase</fullName>
    </submittedName>
</protein>
<name>A0A2T2XGF0_9FIRM</name>
<dbReference type="Gene3D" id="3.90.850.10">
    <property type="entry name" value="Fumarylacetoacetase-like, C-terminal domain"/>
    <property type="match status" value="1"/>
</dbReference>
<dbReference type="InterPro" id="IPR012684">
    <property type="entry name" value="HPA_isomer/decarb_C"/>
</dbReference>
<evidence type="ECO:0000259" key="2">
    <source>
        <dbReference type="Pfam" id="PF01557"/>
    </source>
</evidence>
<keyword evidence="1" id="KW-0479">Metal-binding</keyword>
<feature type="domain" description="Fumarylacetoacetase-like C-terminal" evidence="2">
    <location>
        <begin position="46"/>
        <end position="244"/>
    </location>
</feature>
<dbReference type="NCBIfam" id="TIGR02303">
    <property type="entry name" value="HpaG-C-term"/>
    <property type="match status" value="1"/>
</dbReference>
<dbReference type="PANTHER" id="PTHR11820">
    <property type="entry name" value="ACYLPYRUVASE"/>
    <property type="match status" value="1"/>
</dbReference>
<gene>
    <name evidence="3" type="ORF">C7B46_09270</name>
</gene>
<dbReference type="GO" id="GO:0018800">
    <property type="term" value="F:5-oxopent-3-ene-1,2,5-tricarboxylate decarboxylase activity"/>
    <property type="evidence" value="ECO:0007669"/>
    <property type="project" value="InterPro"/>
</dbReference>
<organism evidence="3 4">
    <name type="scientific">Sulfobacillus benefaciens</name>
    <dbReference type="NCBI Taxonomy" id="453960"/>
    <lineage>
        <taxon>Bacteria</taxon>
        <taxon>Bacillati</taxon>
        <taxon>Bacillota</taxon>
        <taxon>Clostridia</taxon>
        <taxon>Eubacteriales</taxon>
        <taxon>Clostridiales Family XVII. Incertae Sedis</taxon>
        <taxon>Sulfobacillus</taxon>
    </lineage>
</organism>
<reference evidence="3 4" key="1">
    <citation type="journal article" date="2014" name="BMC Genomics">
        <title>Comparison of environmental and isolate Sulfobacillus genomes reveals diverse carbon, sulfur, nitrogen, and hydrogen metabolisms.</title>
        <authorList>
            <person name="Justice N.B."/>
            <person name="Norman A."/>
            <person name="Brown C.T."/>
            <person name="Singh A."/>
            <person name="Thomas B.C."/>
            <person name="Banfield J.F."/>
        </authorList>
    </citation>
    <scope>NUCLEOTIDE SEQUENCE [LARGE SCALE GENOMIC DNA]</scope>
    <source>
        <strain evidence="3">AMDSBA4</strain>
    </source>
</reference>
<dbReference type="EMBL" id="PXYW01000018">
    <property type="protein sequence ID" value="PSR33584.1"/>
    <property type="molecule type" value="Genomic_DNA"/>
</dbReference>
<sequence>MRLARFFAEGRIQSAQVIDNVLVTPDHRRLEWDQVHWLAPVEPRNIIGLALNYGGHAAELGLEEPPEPALFFKPTSSVTGHQSPVKYPALATHCHYETEVAVVIGRECRQVSPEHALEYVLGYTIANDFTCRDYIRNTFRPPVRAKGFDTFCPLGPVLVTRDEIGDPGHLSITTRVNGVVRQQGNTEHLIHSIPDIIAYLSAFMTLAPGDVILTGTPDGISPVVPGDLMECSVENLGVLTNLVVKEESDS</sequence>
<keyword evidence="3" id="KW-0413">Isomerase</keyword>
<evidence type="ECO:0000256" key="1">
    <source>
        <dbReference type="ARBA" id="ARBA00022723"/>
    </source>
</evidence>
<dbReference type="Pfam" id="PF01557">
    <property type="entry name" value="FAA_hydrolase"/>
    <property type="match status" value="1"/>
</dbReference>
<dbReference type="GO" id="GO:1901023">
    <property type="term" value="P:4-hydroxyphenylacetate catabolic process"/>
    <property type="evidence" value="ECO:0007669"/>
    <property type="project" value="InterPro"/>
</dbReference>
<evidence type="ECO:0000313" key="3">
    <source>
        <dbReference type="EMBL" id="PSR33584.1"/>
    </source>
</evidence>
<dbReference type="AlphaFoldDB" id="A0A2T2XGF0"/>
<dbReference type="GO" id="GO:0046872">
    <property type="term" value="F:metal ion binding"/>
    <property type="evidence" value="ECO:0007669"/>
    <property type="project" value="UniProtKB-KW"/>
</dbReference>
<dbReference type="InterPro" id="IPR036663">
    <property type="entry name" value="Fumarylacetoacetase_C_sf"/>
</dbReference>
<dbReference type="FunFam" id="3.90.850.10:FF:000002">
    <property type="entry name" value="2-hydroxyhepta-2,4-diene-1,7-dioate isomerase"/>
    <property type="match status" value="1"/>
</dbReference>
<dbReference type="Gene3D" id="2.30.30.370">
    <property type="entry name" value="FAH"/>
    <property type="match status" value="1"/>
</dbReference>
<accession>A0A2T2XGF0</accession>
<dbReference type="GO" id="GO:0008704">
    <property type="term" value="F:5-carboxymethyl-2-hydroxymuconate delta-isomerase activity"/>
    <property type="evidence" value="ECO:0007669"/>
    <property type="project" value="InterPro"/>
</dbReference>
<dbReference type="PANTHER" id="PTHR11820:SF114">
    <property type="entry name" value="4-HYDROXYPHENYLACETATE CATABOLISM PROTEIN"/>
    <property type="match status" value="1"/>
</dbReference>
<comment type="caution">
    <text evidence="3">The sequence shown here is derived from an EMBL/GenBank/DDBJ whole genome shotgun (WGS) entry which is preliminary data.</text>
</comment>
<dbReference type="Proteomes" id="UP000242972">
    <property type="component" value="Unassembled WGS sequence"/>
</dbReference>
<proteinExistence type="predicted"/>
<evidence type="ECO:0000313" key="4">
    <source>
        <dbReference type="Proteomes" id="UP000242972"/>
    </source>
</evidence>